<evidence type="ECO:0000256" key="4">
    <source>
        <dbReference type="ARBA" id="ARBA00022643"/>
    </source>
</evidence>
<dbReference type="GO" id="GO:0000049">
    <property type="term" value="F:tRNA binding"/>
    <property type="evidence" value="ECO:0007669"/>
    <property type="project" value="UniProtKB-KW"/>
</dbReference>
<evidence type="ECO:0000256" key="10">
    <source>
        <dbReference type="PIRSR" id="PIRSR006621-1"/>
    </source>
</evidence>
<dbReference type="EMBL" id="JAVEPI010000003">
    <property type="protein sequence ID" value="KAK1442973.1"/>
    <property type="molecule type" value="Genomic_DNA"/>
</dbReference>
<comment type="similarity">
    <text evidence="9">Belongs to the dus family.</text>
</comment>
<dbReference type="CDD" id="cd02801">
    <property type="entry name" value="DUS_like_FMN"/>
    <property type="match status" value="1"/>
</dbReference>
<dbReference type="AlphaFoldDB" id="A0AAD8LNZ7"/>
<dbReference type="NCBIfam" id="NF008774">
    <property type="entry name" value="PRK11815.1"/>
    <property type="match status" value="1"/>
</dbReference>
<feature type="binding site" evidence="11">
    <location>
        <begin position="240"/>
        <end position="241"/>
    </location>
    <ligand>
        <name>FMN</name>
        <dbReference type="ChEBI" id="CHEBI:58210"/>
    </ligand>
</feature>
<evidence type="ECO:0000256" key="6">
    <source>
        <dbReference type="ARBA" id="ARBA00022857"/>
    </source>
</evidence>
<evidence type="ECO:0000256" key="9">
    <source>
        <dbReference type="PIRNR" id="PIRNR006621"/>
    </source>
</evidence>
<evidence type="ECO:0000259" key="12">
    <source>
        <dbReference type="Pfam" id="PF01207"/>
    </source>
</evidence>
<keyword evidence="11" id="KW-0547">Nucleotide-binding</keyword>
<evidence type="ECO:0000256" key="2">
    <source>
        <dbReference type="ARBA" id="ARBA00022555"/>
    </source>
</evidence>
<feature type="active site" description="Proton donor" evidence="10">
    <location>
        <position position="105"/>
    </location>
</feature>
<keyword evidence="4 9" id="KW-0288">FMN</keyword>
<name>A0AAD8LNZ7_BABGI</name>
<dbReference type="InterPro" id="IPR035587">
    <property type="entry name" value="DUS-like_FMN-bd"/>
</dbReference>
<comment type="cofactor">
    <cofactor evidence="1 9 11">
        <name>FMN</name>
        <dbReference type="ChEBI" id="CHEBI:58210"/>
    </cofactor>
</comment>
<dbReference type="InterPro" id="IPR004653">
    <property type="entry name" value="DusA"/>
</dbReference>
<dbReference type="PANTHER" id="PTHR42907">
    <property type="entry name" value="FMN-LINKED OXIDOREDUCTASES SUPERFAMILY PROTEIN"/>
    <property type="match status" value="1"/>
</dbReference>
<feature type="domain" description="DUS-like FMN-binding" evidence="12">
    <location>
        <begin position="17"/>
        <end position="321"/>
    </location>
</feature>
<evidence type="ECO:0000256" key="5">
    <source>
        <dbReference type="ARBA" id="ARBA00022694"/>
    </source>
</evidence>
<comment type="function">
    <text evidence="9">Catalyzes the synthesis of dihydrouridine, a modified base found in the D-loop of most tRNAs.</text>
</comment>
<keyword evidence="6" id="KW-0521">NADP</keyword>
<evidence type="ECO:0000313" key="13">
    <source>
        <dbReference type="EMBL" id="KAK1442973.1"/>
    </source>
</evidence>
<gene>
    <name evidence="13" type="ORF">BgAZ_304910</name>
</gene>
<keyword evidence="7" id="KW-0694">RNA-binding</keyword>
<dbReference type="GO" id="GO:0050660">
    <property type="term" value="F:flavin adenine dinucleotide binding"/>
    <property type="evidence" value="ECO:0007669"/>
    <property type="project" value="InterPro"/>
</dbReference>
<feature type="binding site" evidence="11">
    <location>
        <begin position="217"/>
        <end position="219"/>
    </location>
    <ligand>
        <name>FMN</name>
        <dbReference type="ChEBI" id="CHEBI:58210"/>
    </ligand>
</feature>
<evidence type="ECO:0000256" key="11">
    <source>
        <dbReference type="PIRSR" id="PIRSR006621-2"/>
    </source>
</evidence>
<dbReference type="Gene3D" id="1.20.120.1460">
    <property type="match status" value="1"/>
</dbReference>
<evidence type="ECO:0000256" key="3">
    <source>
        <dbReference type="ARBA" id="ARBA00022630"/>
    </source>
</evidence>
<dbReference type="EC" id="1.3.1.-" evidence="9"/>
<keyword evidence="3 9" id="KW-0285">Flavoprotein</keyword>
<proteinExistence type="inferred from homology"/>
<feature type="binding site" evidence="11">
    <location>
        <position position="177"/>
    </location>
    <ligand>
        <name>FMN</name>
        <dbReference type="ChEBI" id="CHEBI:58210"/>
    </ligand>
</feature>
<dbReference type="Gene3D" id="3.20.20.70">
    <property type="entry name" value="Aldolase class I"/>
    <property type="match status" value="1"/>
</dbReference>
<evidence type="ECO:0000256" key="1">
    <source>
        <dbReference type="ARBA" id="ARBA00001917"/>
    </source>
</evidence>
<dbReference type="InterPro" id="IPR013785">
    <property type="entry name" value="Aldolase_TIM"/>
</dbReference>
<dbReference type="SUPFAM" id="SSF51395">
    <property type="entry name" value="FMN-linked oxidoreductases"/>
    <property type="match status" value="1"/>
</dbReference>
<evidence type="ECO:0000256" key="8">
    <source>
        <dbReference type="ARBA" id="ARBA00023002"/>
    </source>
</evidence>
<reference evidence="13" key="1">
    <citation type="submission" date="2023-08" db="EMBL/GenBank/DDBJ databases">
        <title>Draft sequence of the Babesia gibsoni genome.</title>
        <authorList>
            <person name="Yamagishi J.Y."/>
            <person name="Xuan X.X."/>
        </authorList>
    </citation>
    <scope>NUCLEOTIDE SEQUENCE</scope>
    <source>
        <strain evidence="13">Azabu</strain>
    </source>
</reference>
<keyword evidence="5 9" id="KW-0819">tRNA processing</keyword>
<feature type="binding site" evidence="11">
    <location>
        <position position="75"/>
    </location>
    <ligand>
        <name>FMN</name>
        <dbReference type="ChEBI" id="CHEBI:58210"/>
    </ligand>
</feature>
<evidence type="ECO:0000256" key="7">
    <source>
        <dbReference type="ARBA" id="ARBA00022884"/>
    </source>
</evidence>
<dbReference type="Pfam" id="PF01207">
    <property type="entry name" value="Dus"/>
    <property type="match status" value="1"/>
</dbReference>
<dbReference type="InterPro" id="IPR001269">
    <property type="entry name" value="DUS_fam"/>
</dbReference>
<dbReference type="Proteomes" id="UP001230268">
    <property type="component" value="Unassembled WGS sequence"/>
</dbReference>
<dbReference type="PIRSF" id="PIRSF006621">
    <property type="entry name" value="Dus"/>
    <property type="match status" value="1"/>
</dbReference>
<organism evidence="13 14">
    <name type="scientific">Babesia gibsoni</name>
    <dbReference type="NCBI Taxonomy" id="33632"/>
    <lineage>
        <taxon>Eukaryota</taxon>
        <taxon>Sar</taxon>
        <taxon>Alveolata</taxon>
        <taxon>Apicomplexa</taxon>
        <taxon>Aconoidasida</taxon>
        <taxon>Piroplasmida</taxon>
        <taxon>Babesiidae</taxon>
        <taxon>Babesia</taxon>
    </lineage>
</organism>
<dbReference type="GO" id="GO:0017150">
    <property type="term" value="F:tRNA dihydrouridine synthase activity"/>
    <property type="evidence" value="ECO:0007669"/>
    <property type="project" value="InterPro"/>
</dbReference>
<keyword evidence="8 9" id="KW-0560">Oxidoreductase</keyword>
<comment type="caution">
    <text evidence="13">The sequence shown here is derived from an EMBL/GenBank/DDBJ whole genome shotgun (WGS) entry which is preliminary data.</text>
</comment>
<sequence>MTSQEQASAGRPPLLQIAPMLDVTYFEFRRFMRLLTKRAQLWTEMIPDSTILHAEEGVLHHILESDPVENPIVFQLGGNNVETLTKAAKIVLAHGYDEINLNVGCPSSRVSGKGCFGAALMYEADLVRDIIQGLRDTVSVPVTVKHRLGVDHKDSYEFLRNFVSTVAASGCTHYIVHARKAWLKGINPKQNRSIPPLDYDRVFKLKEEFPNLNFTINGGFKSLKEVKEMLDKGMYGVMVGRLAYDNPCELARVDTDIYGEVSNPDTCKTRRKLLEAYADFVDETSYRNSRMNICLVVKPLLGTFHGEVGTKAFRQALSDMAIYEKLEYHKGRTKHAMFIHRAIDIMDSVNREALDRPLH</sequence>
<protein>
    <recommendedName>
        <fullName evidence="9">tRNA-dihydrouridine synthase</fullName>
        <ecNumber evidence="9">1.3.1.-</ecNumber>
    </recommendedName>
</protein>
<dbReference type="PROSITE" id="PS01136">
    <property type="entry name" value="UPF0034"/>
    <property type="match status" value="1"/>
</dbReference>
<feature type="binding site" evidence="11">
    <location>
        <position position="145"/>
    </location>
    <ligand>
        <name>FMN</name>
        <dbReference type="ChEBI" id="CHEBI:58210"/>
    </ligand>
</feature>
<dbReference type="InterPro" id="IPR018517">
    <property type="entry name" value="tRNA_hU_synthase_CS"/>
</dbReference>
<keyword evidence="2" id="KW-0820">tRNA-binding</keyword>
<dbReference type="PANTHER" id="PTHR42907:SF1">
    <property type="entry name" value="FMN-LINKED OXIDOREDUCTASES SUPERFAMILY PROTEIN"/>
    <property type="match status" value="1"/>
</dbReference>
<accession>A0AAD8LNZ7</accession>
<evidence type="ECO:0000313" key="14">
    <source>
        <dbReference type="Proteomes" id="UP001230268"/>
    </source>
</evidence>
<keyword evidence="14" id="KW-1185">Reference proteome</keyword>